<protein>
    <submittedName>
        <fullName evidence="2">BTBDH protein</fullName>
    </submittedName>
</protein>
<dbReference type="SUPFAM" id="SSF54695">
    <property type="entry name" value="POZ domain"/>
    <property type="match status" value="1"/>
</dbReference>
<feature type="domain" description="BTB" evidence="1">
    <location>
        <begin position="78"/>
        <end position="149"/>
    </location>
</feature>
<sequence>MYGDGNNATEWFILGLRNGIVEMQIGKSGVRATVSGGPIVNDGQWHLASFPTVPSKMLNHQQYLIGLLSQQFNKEDFSDVEIVINETLSFKVHKFMLVTQSSVFHTMLSSIHWTDSKLKTISLTEEEQCLPYLEHFLKYFYTGFVEISTDNVLPFHILADKYDVPELKQSCEKFMLKNIAALSQFNHAVSWRRYAKLTDLKNLKEACDQFVAWNLDLVINSPEWTSIEFDHLIELLERSDLVVESEFSLFKAVVCWIEWYPDLADEVLQKIRFPMIQPVELFQFMDSTKLDPGIQSKIQLRIMIVFEANCVPFETLKNRYDVASDQFYMRHYLAGNNGSPLEISGYNSLTKQSVQLQFTTRFLQQQTRWSITFYPIGERITVQEQQQAVYVHGYHHYNPIFTERVVKDDNKAVLKCSVSNCSLDPLIHEHKLRVLLQKFHSSVWTVCDVKTITVSHSEESQIEDLIPLSERPKFIHKDMMRIHFVGHTVWK</sequence>
<dbReference type="SUPFAM" id="SSF49899">
    <property type="entry name" value="Concanavalin A-like lectins/glucanases"/>
    <property type="match status" value="1"/>
</dbReference>
<dbReference type="Gene3D" id="3.30.710.10">
    <property type="entry name" value="Potassium Channel Kv1.1, Chain A"/>
    <property type="match status" value="1"/>
</dbReference>
<dbReference type="Gene3D" id="2.60.120.200">
    <property type="match status" value="1"/>
</dbReference>
<dbReference type="EMBL" id="JAATIS010000485">
    <property type="protein sequence ID" value="KAG2468340.1"/>
    <property type="molecule type" value="Genomic_DNA"/>
</dbReference>
<dbReference type="SMART" id="SM00225">
    <property type="entry name" value="BTB"/>
    <property type="match status" value="1"/>
</dbReference>
<gene>
    <name evidence="2" type="primary">Btbd17</name>
    <name evidence="2" type="ORF">GTO96_0014458</name>
</gene>
<dbReference type="InterPro" id="IPR011333">
    <property type="entry name" value="SKP1/BTB/POZ_sf"/>
</dbReference>
<feature type="non-terminal residue" evidence="2">
    <location>
        <position position="1"/>
    </location>
</feature>
<keyword evidence="3" id="KW-1185">Reference proteome</keyword>
<dbReference type="InterPro" id="IPR013320">
    <property type="entry name" value="ConA-like_dom_sf"/>
</dbReference>
<dbReference type="Pfam" id="PF00651">
    <property type="entry name" value="BTB"/>
    <property type="match status" value="1"/>
</dbReference>
<evidence type="ECO:0000313" key="2">
    <source>
        <dbReference type="EMBL" id="KAG2468340.1"/>
    </source>
</evidence>
<accession>A0A8X7XJE1</accession>
<proteinExistence type="predicted"/>
<evidence type="ECO:0000313" key="3">
    <source>
        <dbReference type="Proteomes" id="UP000886611"/>
    </source>
</evidence>
<name>A0A8X7XJE1_POLSE</name>
<dbReference type="InterPro" id="IPR051481">
    <property type="entry name" value="BTB-POZ/Galectin-3-binding"/>
</dbReference>
<dbReference type="CDD" id="cd18493">
    <property type="entry name" value="BACK_BTBD17"/>
    <property type="match status" value="1"/>
</dbReference>
<dbReference type="AlphaFoldDB" id="A0A8X7XJE1"/>
<evidence type="ECO:0000259" key="1">
    <source>
        <dbReference type="PROSITE" id="PS50097"/>
    </source>
</evidence>
<reference evidence="2 3" key="1">
    <citation type="journal article" date="2021" name="Cell">
        <title>Tracing the genetic footprints of vertebrate landing in non-teleost ray-finned fishes.</title>
        <authorList>
            <person name="Bi X."/>
            <person name="Wang K."/>
            <person name="Yang L."/>
            <person name="Pan H."/>
            <person name="Jiang H."/>
            <person name="Wei Q."/>
            <person name="Fang M."/>
            <person name="Yu H."/>
            <person name="Zhu C."/>
            <person name="Cai Y."/>
            <person name="He Y."/>
            <person name="Gan X."/>
            <person name="Zeng H."/>
            <person name="Yu D."/>
            <person name="Zhu Y."/>
            <person name="Jiang H."/>
            <person name="Qiu Q."/>
            <person name="Yang H."/>
            <person name="Zhang Y.E."/>
            <person name="Wang W."/>
            <person name="Zhu M."/>
            <person name="He S."/>
            <person name="Zhang G."/>
        </authorList>
    </citation>
    <scope>NUCLEOTIDE SEQUENCE [LARGE SCALE GENOMIC DNA]</scope>
    <source>
        <strain evidence="2">Bchr_013</strain>
    </source>
</reference>
<feature type="non-terminal residue" evidence="2">
    <location>
        <position position="491"/>
    </location>
</feature>
<dbReference type="InterPro" id="IPR011705">
    <property type="entry name" value="BACK"/>
</dbReference>
<dbReference type="Pfam" id="PF07707">
    <property type="entry name" value="BACK"/>
    <property type="match status" value="1"/>
</dbReference>
<dbReference type="SMART" id="SM00875">
    <property type="entry name" value="BACK"/>
    <property type="match status" value="1"/>
</dbReference>
<dbReference type="PANTHER" id="PTHR24410:SF21">
    <property type="entry name" value="BTB DOMAIN-CONTAINING PROTEIN"/>
    <property type="match status" value="1"/>
</dbReference>
<organism evidence="2 3">
    <name type="scientific">Polypterus senegalus</name>
    <name type="common">Senegal bichir</name>
    <dbReference type="NCBI Taxonomy" id="55291"/>
    <lineage>
        <taxon>Eukaryota</taxon>
        <taxon>Metazoa</taxon>
        <taxon>Chordata</taxon>
        <taxon>Craniata</taxon>
        <taxon>Vertebrata</taxon>
        <taxon>Euteleostomi</taxon>
        <taxon>Actinopterygii</taxon>
        <taxon>Polypteriformes</taxon>
        <taxon>Polypteridae</taxon>
        <taxon>Polypterus</taxon>
    </lineage>
</organism>
<dbReference type="Gene3D" id="1.25.40.420">
    <property type="match status" value="1"/>
</dbReference>
<dbReference type="PROSITE" id="PS50097">
    <property type="entry name" value="BTB"/>
    <property type="match status" value="1"/>
</dbReference>
<comment type="caution">
    <text evidence="2">The sequence shown here is derived from an EMBL/GenBank/DDBJ whole genome shotgun (WGS) entry which is preliminary data.</text>
</comment>
<dbReference type="PANTHER" id="PTHR24410">
    <property type="entry name" value="HL07962P-RELATED"/>
    <property type="match status" value="1"/>
</dbReference>
<dbReference type="Proteomes" id="UP000886611">
    <property type="component" value="Unassembled WGS sequence"/>
</dbReference>
<dbReference type="InterPro" id="IPR000210">
    <property type="entry name" value="BTB/POZ_dom"/>
</dbReference>